<accession>A0A2V2BWD2</accession>
<organism evidence="4 5">
    <name type="scientific">Methanosphaera cuniculi</name>
    <dbReference type="NCBI Taxonomy" id="1077256"/>
    <lineage>
        <taxon>Archaea</taxon>
        <taxon>Methanobacteriati</taxon>
        <taxon>Methanobacteriota</taxon>
        <taxon>Methanomada group</taxon>
        <taxon>Methanobacteria</taxon>
        <taxon>Methanobacteriales</taxon>
        <taxon>Methanobacteriaceae</taxon>
        <taxon>Methanosphaera</taxon>
    </lineage>
</organism>
<evidence type="ECO:0000256" key="2">
    <source>
        <dbReference type="ARBA" id="ARBA00022801"/>
    </source>
</evidence>
<name>A0A2V2BWD2_9EURY</name>
<dbReference type="PANTHER" id="PTHR31302">
    <property type="entry name" value="TRANSMEMBRANE PROTEIN WITH METALLOPHOSPHOESTERASE DOMAIN-RELATED"/>
    <property type="match status" value="1"/>
</dbReference>
<gene>
    <name evidence="4" type="ORF">MSCUN_07130</name>
</gene>
<dbReference type="EC" id="3.1.-.-" evidence="4"/>
<dbReference type="Proteomes" id="UP000246004">
    <property type="component" value="Unassembled WGS sequence"/>
</dbReference>
<dbReference type="EMBL" id="LWMS01000020">
    <property type="protein sequence ID" value="PWL08277.1"/>
    <property type="molecule type" value="Genomic_DNA"/>
</dbReference>
<dbReference type="InterPro" id="IPR004843">
    <property type="entry name" value="Calcineurin-like_PHP"/>
</dbReference>
<dbReference type="GO" id="GO:0046872">
    <property type="term" value="F:metal ion binding"/>
    <property type="evidence" value="ECO:0007669"/>
    <property type="project" value="UniProtKB-KW"/>
</dbReference>
<dbReference type="PANTHER" id="PTHR31302:SF31">
    <property type="entry name" value="PHOSPHODIESTERASE YAEI"/>
    <property type="match status" value="1"/>
</dbReference>
<evidence type="ECO:0000256" key="1">
    <source>
        <dbReference type="ARBA" id="ARBA00022723"/>
    </source>
</evidence>
<dbReference type="GO" id="GO:0008758">
    <property type="term" value="F:UDP-2,3-diacylglucosamine hydrolase activity"/>
    <property type="evidence" value="ECO:0007669"/>
    <property type="project" value="TreeGrafter"/>
</dbReference>
<dbReference type="GO" id="GO:0016020">
    <property type="term" value="C:membrane"/>
    <property type="evidence" value="ECO:0007669"/>
    <property type="project" value="GOC"/>
</dbReference>
<reference evidence="4 5" key="1">
    <citation type="submission" date="2016-04" db="EMBL/GenBank/DDBJ databases">
        <title>Genome sequence of Methanosphaera cuniculi DSM 4103.</title>
        <authorList>
            <person name="Poehlein A."/>
            <person name="Seedorf H."/>
            <person name="Daniel R."/>
        </authorList>
    </citation>
    <scope>NUCLEOTIDE SEQUENCE [LARGE SCALE GENOMIC DNA]</scope>
    <source>
        <strain evidence="4 5">DSM 4103</strain>
    </source>
</reference>
<dbReference type="GO" id="GO:0009245">
    <property type="term" value="P:lipid A biosynthetic process"/>
    <property type="evidence" value="ECO:0007669"/>
    <property type="project" value="TreeGrafter"/>
</dbReference>
<dbReference type="CDD" id="cd07385">
    <property type="entry name" value="MPP_YkuE_C"/>
    <property type="match status" value="1"/>
</dbReference>
<evidence type="ECO:0000313" key="5">
    <source>
        <dbReference type="Proteomes" id="UP000246004"/>
    </source>
</evidence>
<keyword evidence="2 4" id="KW-0378">Hydrolase</keyword>
<protein>
    <submittedName>
        <fullName evidence="4">Putative metallophosphoesterase</fullName>
        <ecNumber evidence="4">3.1.-.-</ecNumber>
    </submittedName>
</protein>
<dbReference type="RefSeq" id="WP_245837607.1">
    <property type="nucleotide sequence ID" value="NZ_LMVN01000001.1"/>
</dbReference>
<feature type="domain" description="Calcineurin-like phosphoesterase" evidence="3">
    <location>
        <begin position="70"/>
        <end position="232"/>
    </location>
</feature>
<evidence type="ECO:0000313" key="4">
    <source>
        <dbReference type="EMBL" id="PWL08277.1"/>
    </source>
</evidence>
<keyword evidence="1" id="KW-0479">Metal-binding</keyword>
<evidence type="ECO:0000259" key="3">
    <source>
        <dbReference type="Pfam" id="PF00149"/>
    </source>
</evidence>
<dbReference type="Gene3D" id="3.60.21.10">
    <property type="match status" value="1"/>
</dbReference>
<comment type="caution">
    <text evidence="4">The sequence shown here is derived from an EMBL/GenBank/DDBJ whole genome shotgun (WGS) entry which is preliminary data.</text>
</comment>
<dbReference type="InterPro" id="IPR051158">
    <property type="entry name" value="Metallophosphoesterase_sf"/>
</dbReference>
<dbReference type="SUPFAM" id="SSF56300">
    <property type="entry name" value="Metallo-dependent phosphatases"/>
    <property type="match status" value="1"/>
</dbReference>
<proteinExistence type="predicted"/>
<dbReference type="AlphaFoldDB" id="A0A2V2BWD2"/>
<sequence length="299" mass="34380">MNNNNKNTQTNRDENHFQINHNMKFRYDLQTFMNNARTLLNMGKFNPKHFKIVDLVISSNKLPGEFDGYKIVQITDIHLGQWLNKEKLDGVVQIINNLEPDCVVLTGDFLSYQANEYLNQLTDSLSKLQPKDVTLSVLGNHDHWTNPEAVRWALRNAGVINLDNDIYTIKRGSDKLQIAGVDSITVGYDDIKKVESKLDYDAPAIMLAHEPDFADTTAKLKPFILQLSGHSHGGQFELPGIRTPIRGRNFRKYPVDTYQVGDMIQYTNRGIGTNSFWFRINSFYEITRITLKTKKYHLN</sequence>
<dbReference type="InterPro" id="IPR029052">
    <property type="entry name" value="Metallo-depent_PP-like"/>
</dbReference>
<dbReference type="Pfam" id="PF00149">
    <property type="entry name" value="Metallophos"/>
    <property type="match status" value="1"/>
</dbReference>